<dbReference type="Proteomes" id="UP001500822">
    <property type="component" value="Unassembled WGS sequence"/>
</dbReference>
<keyword evidence="2" id="KW-0547">Nucleotide-binding</keyword>
<comment type="caution">
    <text evidence="5">The sequence shown here is derived from an EMBL/GenBank/DDBJ whole genome shotgun (WGS) entry which is preliminary data.</text>
</comment>
<gene>
    <name evidence="5" type="ORF">GCM10023217_32460</name>
</gene>
<evidence type="ECO:0000256" key="1">
    <source>
        <dbReference type="ARBA" id="ARBA00022737"/>
    </source>
</evidence>
<proteinExistence type="predicted"/>
<dbReference type="PANTHER" id="PTHR19211">
    <property type="entry name" value="ATP-BINDING TRANSPORT PROTEIN-RELATED"/>
    <property type="match status" value="1"/>
</dbReference>
<evidence type="ECO:0000259" key="4">
    <source>
        <dbReference type="PROSITE" id="PS50893"/>
    </source>
</evidence>
<dbReference type="EMBL" id="BAABIE010000019">
    <property type="protein sequence ID" value="GAA4757699.1"/>
    <property type="molecule type" value="Genomic_DNA"/>
</dbReference>
<dbReference type="RefSeq" id="WP_345314297.1">
    <property type="nucleotide sequence ID" value="NZ_BAABIE010000019.1"/>
</dbReference>
<keyword evidence="3 5" id="KW-0067">ATP-binding</keyword>
<sequence>MSSSALTAVGLHFAWPDGAPVLDGVDLALGPGLTALVGDNGAGKTTLLEILAGLRTPDGGTVTAEGLIALVRQESATPATASTIAAALGVADNLAALARIEGGSVDPADFEAVGEDWDLAARAVAQLDRLGLPIDIDRPLDRLSGGQFRSLALARALLSQPGVLLLDEPTNDLDADSRVRLHRALDEFGGSVLVVSHDLELLDRAGHTLELREGRLRAFGGNYTHYRDVIDAELATHAEQVATAAAQVRREQRQFDDAQTALARRRRTAQRAQVEKRLPPIAAGLRANKAQVSAGKLERGQRDSVASARADLAELRADNRRSDTPMLRLNSPDVGTGTQVIVDPRLPITGPERVLLAGGNGAGKSRLLAALTADPTAIAVPYAVVPQVITFGDEDRTVAEAAYALAGDTELEQVHAHLARFGFVGQSSQRRLADLSGGERLRAGLAAALLSTPDPQLLILDEPTNNLDTATVEALLTALSEWTGALVLVSHDRGFVDRVDLTRTVVLS</sequence>
<keyword evidence="1" id="KW-0677">Repeat</keyword>
<dbReference type="Gene3D" id="3.40.50.300">
    <property type="entry name" value="P-loop containing nucleotide triphosphate hydrolases"/>
    <property type="match status" value="2"/>
</dbReference>
<accession>A0ABP8ZJY6</accession>
<dbReference type="PANTHER" id="PTHR19211:SF6">
    <property type="entry name" value="BLL7188 PROTEIN"/>
    <property type="match status" value="1"/>
</dbReference>
<dbReference type="GO" id="GO:0005524">
    <property type="term" value="F:ATP binding"/>
    <property type="evidence" value="ECO:0007669"/>
    <property type="project" value="UniProtKB-KW"/>
</dbReference>
<evidence type="ECO:0000256" key="3">
    <source>
        <dbReference type="ARBA" id="ARBA00022840"/>
    </source>
</evidence>
<dbReference type="InterPro" id="IPR027417">
    <property type="entry name" value="P-loop_NTPase"/>
</dbReference>
<name>A0ABP8ZJY6_9ACTN</name>
<dbReference type="InterPro" id="IPR003593">
    <property type="entry name" value="AAA+_ATPase"/>
</dbReference>
<dbReference type="InterPro" id="IPR050611">
    <property type="entry name" value="ABCF"/>
</dbReference>
<dbReference type="SMART" id="SM00382">
    <property type="entry name" value="AAA"/>
    <property type="match status" value="2"/>
</dbReference>
<dbReference type="InterPro" id="IPR003439">
    <property type="entry name" value="ABC_transporter-like_ATP-bd"/>
</dbReference>
<dbReference type="PROSITE" id="PS50893">
    <property type="entry name" value="ABC_TRANSPORTER_2"/>
    <property type="match status" value="1"/>
</dbReference>
<evidence type="ECO:0000256" key="2">
    <source>
        <dbReference type="ARBA" id="ARBA00022741"/>
    </source>
</evidence>
<keyword evidence="6" id="KW-1185">Reference proteome</keyword>
<reference evidence="6" key="1">
    <citation type="journal article" date="2019" name="Int. J. Syst. Evol. Microbiol.">
        <title>The Global Catalogue of Microorganisms (GCM) 10K type strain sequencing project: providing services to taxonomists for standard genome sequencing and annotation.</title>
        <authorList>
            <consortium name="The Broad Institute Genomics Platform"/>
            <consortium name="The Broad Institute Genome Sequencing Center for Infectious Disease"/>
            <person name="Wu L."/>
            <person name="Ma J."/>
        </authorList>
    </citation>
    <scope>NUCLEOTIDE SEQUENCE [LARGE SCALE GENOMIC DNA]</scope>
    <source>
        <strain evidence="6">JCM 18077</strain>
    </source>
</reference>
<evidence type="ECO:0000313" key="5">
    <source>
        <dbReference type="EMBL" id="GAA4757699.1"/>
    </source>
</evidence>
<dbReference type="Pfam" id="PF00005">
    <property type="entry name" value="ABC_tran"/>
    <property type="match status" value="2"/>
</dbReference>
<organism evidence="5 6">
    <name type="scientific">Gordonia alkaliphila</name>
    <dbReference type="NCBI Taxonomy" id="1053547"/>
    <lineage>
        <taxon>Bacteria</taxon>
        <taxon>Bacillati</taxon>
        <taxon>Actinomycetota</taxon>
        <taxon>Actinomycetes</taxon>
        <taxon>Mycobacteriales</taxon>
        <taxon>Gordoniaceae</taxon>
        <taxon>Gordonia</taxon>
    </lineage>
</organism>
<evidence type="ECO:0000313" key="6">
    <source>
        <dbReference type="Proteomes" id="UP001500822"/>
    </source>
</evidence>
<dbReference type="SUPFAM" id="SSF52540">
    <property type="entry name" value="P-loop containing nucleoside triphosphate hydrolases"/>
    <property type="match status" value="2"/>
</dbReference>
<feature type="domain" description="ABC transporter" evidence="4">
    <location>
        <begin position="6"/>
        <end position="238"/>
    </location>
</feature>
<protein>
    <submittedName>
        <fullName evidence="5">ATP-binding cassette domain-containing protein</fullName>
    </submittedName>
</protein>